<evidence type="ECO:0000256" key="4">
    <source>
        <dbReference type="ARBA" id="ARBA00023163"/>
    </source>
</evidence>
<comment type="subcellular location">
    <subcellularLocation>
        <location evidence="1">Nucleus</location>
    </subcellularLocation>
</comment>
<keyword evidence="2" id="KW-0805">Transcription regulation</keyword>
<dbReference type="GO" id="GO:0009744">
    <property type="term" value="P:response to sucrose"/>
    <property type="evidence" value="ECO:0007669"/>
    <property type="project" value="UniProtKB-ARBA"/>
</dbReference>
<evidence type="ECO:0000256" key="5">
    <source>
        <dbReference type="ARBA" id="ARBA00023242"/>
    </source>
</evidence>
<dbReference type="GeneID" id="120257319"/>
<feature type="domain" description="HTH myb-type" evidence="8">
    <location>
        <begin position="87"/>
        <end position="143"/>
    </location>
</feature>
<dbReference type="PROSITE" id="PS51294">
    <property type="entry name" value="HTH_MYB"/>
    <property type="match status" value="1"/>
</dbReference>
<proteinExistence type="predicted"/>
<dbReference type="InterPro" id="IPR001005">
    <property type="entry name" value="SANT/Myb"/>
</dbReference>
<feature type="domain" description="Myb-like" evidence="7">
    <location>
        <begin position="87"/>
        <end position="139"/>
    </location>
</feature>
<evidence type="ECO:0000313" key="10">
    <source>
        <dbReference type="RefSeq" id="XP_039121004.1"/>
    </source>
</evidence>
<dbReference type="Proteomes" id="UP001515500">
    <property type="component" value="Chromosome 1"/>
</dbReference>
<dbReference type="SUPFAM" id="SSF46689">
    <property type="entry name" value="Homeodomain-like"/>
    <property type="match status" value="1"/>
</dbReference>
<keyword evidence="9" id="KW-1185">Reference proteome</keyword>
<dbReference type="NCBIfam" id="TIGR01557">
    <property type="entry name" value="myb_SHAQKYF"/>
    <property type="match status" value="1"/>
</dbReference>
<reference evidence="9" key="1">
    <citation type="submission" date="2025-05" db="UniProtKB">
        <authorList>
            <consortium name="RefSeq"/>
        </authorList>
    </citation>
    <scope>NUCLEOTIDE SEQUENCE [LARGE SCALE GENOMIC DNA]</scope>
</reference>
<dbReference type="RefSeq" id="XP_039121004.1">
    <property type="nucleotide sequence ID" value="XM_039265070.1"/>
</dbReference>
<evidence type="ECO:0000259" key="7">
    <source>
        <dbReference type="PROSITE" id="PS50090"/>
    </source>
</evidence>
<evidence type="ECO:0000256" key="6">
    <source>
        <dbReference type="SAM" id="MobiDB-lite"/>
    </source>
</evidence>
<dbReference type="CDD" id="cd00167">
    <property type="entry name" value="SANT"/>
    <property type="match status" value="1"/>
</dbReference>
<reference evidence="10" key="2">
    <citation type="submission" date="2025-08" db="UniProtKB">
        <authorList>
            <consortium name="RefSeq"/>
        </authorList>
    </citation>
    <scope>IDENTIFICATION</scope>
</reference>
<name>A0AB40B2T2_DIOCR</name>
<dbReference type="PANTHER" id="PTHR44191">
    <property type="entry name" value="TRANSCRIPTION FACTOR KUA1"/>
    <property type="match status" value="1"/>
</dbReference>
<dbReference type="FunFam" id="1.10.10.60:FF:000009">
    <property type="entry name" value="transcription factor MYB1R1"/>
    <property type="match status" value="1"/>
</dbReference>
<dbReference type="InterPro" id="IPR009057">
    <property type="entry name" value="Homeodomain-like_sf"/>
</dbReference>
<protein>
    <submittedName>
        <fullName evidence="10">Transcription factor MYBS3-like</fullName>
    </submittedName>
</protein>
<dbReference type="PANTHER" id="PTHR44191:SF26">
    <property type="entry name" value="TRANSCRIPTION FACTOR KUA1"/>
    <property type="match status" value="1"/>
</dbReference>
<organism evidence="9 10">
    <name type="scientific">Dioscorea cayennensis subsp. rotundata</name>
    <name type="common">White Guinea yam</name>
    <name type="synonym">Dioscorea rotundata</name>
    <dbReference type="NCBI Taxonomy" id="55577"/>
    <lineage>
        <taxon>Eukaryota</taxon>
        <taxon>Viridiplantae</taxon>
        <taxon>Streptophyta</taxon>
        <taxon>Embryophyta</taxon>
        <taxon>Tracheophyta</taxon>
        <taxon>Spermatophyta</taxon>
        <taxon>Magnoliopsida</taxon>
        <taxon>Liliopsida</taxon>
        <taxon>Dioscoreales</taxon>
        <taxon>Dioscoreaceae</taxon>
        <taxon>Dioscorea</taxon>
    </lineage>
</organism>
<sequence>MTRKCSSCSHNGHNARTCSARGVKLFGVRLTDGAIRKSASMGNLSHCAGLNIGGCGSLPADGLENGGRAADGYASEGFVKGSSSSCAARKKGVPWTEEEHRMFLLGLKKLGKGEWRGIARNFVVSRSPAQVASHAQKYFLRQMNTSGRKRRSSLFDMITDEASETQQNPTDGSEEAEAQGQNQQPPLPPLPDDESESMDSSTNDLQTSTPAPVPAPVPAPSTYPVVYPAYFMPVFLPTPYWPSYQLDSAGKEVHGIVRPTAVHPNTPIDVNELMGMSQLSLGDSIGRPPSALSLGGSDRQSAFHANPPRKDTSTKSGASPIHAV</sequence>
<dbReference type="Pfam" id="PF00249">
    <property type="entry name" value="Myb_DNA-binding"/>
    <property type="match status" value="1"/>
</dbReference>
<feature type="region of interest" description="Disordered" evidence="6">
    <location>
        <begin position="280"/>
        <end position="324"/>
    </location>
</feature>
<dbReference type="SMART" id="SM00717">
    <property type="entry name" value="SANT"/>
    <property type="match status" value="1"/>
</dbReference>
<dbReference type="GO" id="GO:0009723">
    <property type="term" value="P:response to ethylene"/>
    <property type="evidence" value="ECO:0007669"/>
    <property type="project" value="TreeGrafter"/>
</dbReference>
<dbReference type="AlphaFoldDB" id="A0AB40B2T2"/>
<keyword evidence="4" id="KW-0804">Transcription</keyword>
<dbReference type="InterPro" id="IPR052245">
    <property type="entry name" value="Plant_Stress_Dev_TF"/>
</dbReference>
<dbReference type="InterPro" id="IPR006447">
    <property type="entry name" value="Myb_dom_plants"/>
</dbReference>
<evidence type="ECO:0000256" key="2">
    <source>
        <dbReference type="ARBA" id="ARBA00023015"/>
    </source>
</evidence>
<feature type="region of interest" description="Disordered" evidence="6">
    <location>
        <begin position="162"/>
        <end position="218"/>
    </location>
</feature>
<evidence type="ECO:0000256" key="1">
    <source>
        <dbReference type="ARBA" id="ARBA00004123"/>
    </source>
</evidence>
<dbReference type="GO" id="GO:0009739">
    <property type="term" value="P:response to gibberellin"/>
    <property type="evidence" value="ECO:0007669"/>
    <property type="project" value="TreeGrafter"/>
</dbReference>
<dbReference type="GO" id="GO:0003677">
    <property type="term" value="F:DNA binding"/>
    <property type="evidence" value="ECO:0007669"/>
    <property type="project" value="UniProtKB-KW"/>
</dbReference>
<dbReference type="InterPro" id="IPR017930">
    <property type="entry name" value="Myb_dom"/>
</dbReference>
<evidence type="ECO:0000313" key="9">
    <source>
        <dbReference type="Proteomes" id="UP001515500"/>
    </source>
</evidence>
<dbReference type="GO" id="GO:0005634">
    <property type="term" value="C:nucleus"/>
    <property type="evidence" value="ECO:0007669"/>
    <property type="project" value="UniProtKB-SubCell"/>
</dbReference>
<dbReference type="Gene3D" id="1.10.10.60">
    <property type="entry name" value="Homeodomain-like"/>
    <property type="match status" value="1"/>
</dbReference>
<keyword evidence="3" id="KW-0238">DNA-binding</keyword>
<gene>
    <name evidence="10" type="primary">LOC120257319</name>
</gene>
<dbReference type="GO" id="GO:0006355">
    <property type="term" value="P:regulation of DNA-templated transcription"/>
    <property type="evidence" value="ECO:0007669"/>
    <property type="project" value="UniProtKB-ARBA"/>
</dbReference>
<accession>A0AB40B2T2</accession>
<keyword evidence="5" id="KW-0539">Nucleus</keyword>
<evidence type="ECO:0000256" key="3">
    <source>
        <dbReference type="ARBA" id="ARBA00023125"/>
    </source>
</evidence>
<dbReference type="PROSITE" id="PS50090">
    <property type="entry name" value="MYB_LIKE"/>
    <property type="match status" value="1"/>
</dbReference>
<evidence type="ECO:0000259" key="8">
    <source>
        <dbReference type="PROSITE" id="PS51294"/>
    </source>
</evidence>